<evidence type="ECO:0000313" key="2">
    <source>
        <dbReference type="Proteomes" id="UP001154282"/>
    </source>
</evidence>
<keyword evidence="2" id="KW-1185">Reference proteome</keyword>
<comment type="caution">
    <text evidence="1">The sequence shown here is derived from an EMBL/GenBank/DDBJ whole genome shotgun (WGS) entry which is preliminary data.</text>
</comment>
<feature type="non-terminal residue" evidence="1">
    <location>
        <position position="1"/>
    </location>
</feature>
<dbReference type="EMBL" id="CAMGYJ010000005">
    <property type="protein sequence ID" value="CAI0409890.1"/>
    <property type="molecule type" value="Genomic_DNA"/>
</dbReference>
<name>A0AAV0JLJ2_9ROSI</name>
<sequence>AHFTLRFNPSIAPHSRPDSSPSLLLLLHRPFNPKPTLPSSKHSEIPIHLLRPPKPLFPGFFSDHGLKKLLHVSRRPPSTRARSFTAAKWPMLLSNSLLESPVLLAGRVCVFYALLKIGLAGSKANPLVSTAAAAELVIWGSLSGLSQFKATQIKKHLTNRN</sequence>
<proteinExistence type="predicted"/>
<protein>
    <submittedName>
        <fullName evidence="1">Uncharacterized protein</fullName>
    </submittedName>
</protein>
<organism evidence="1 2">
    <name type="scientific">Linum tenue</name>
    <dbReference type="NCBI Taxonomy" id="586396"/>
    <lineage>
        <taxon>Eukaryota</taxon>
        <taxon>Viridiplantae</taxon>
        <taxon>Streptophyta</taxon>
        <taxon>Embryophyta</taxon>
        <taxon>Tracheophyta</taxon>
        <taxon>Spermatophyta</taxon>
        <taxon>Magnoliopsida</taxon>
        <taxon>eudicotyledons</taxon>
        <taxon>Gunneridae</taxon>
        <taxon>Pentapetalae</taxon>
        <taxon>rosids</taxon>
        <taxon>fabids</taxon>
        <taxon>Malpighiales</taxon>
        <taxon>Linaceae</taxon>
        <taxon>Linum</taxon>
    </lineage>
</organism>
<dbReference type="PANTHER" id="PTHR37229:SF2">
    <property type="entry name" value="6,7-DIMETHYL-8-RIBITYLLUMAZINE SYNTHASE"/>
    <property type="match status" value="1"/>
</dbReference>
<gene>
    <name evidence="1" type="ORF">LITE_LOCUS14540</name>
</gene>
<dbReference type="GO" id="GO:0009941">
    <property type="term" value="C:chloroplast envelope"/>
    <property type="evidence" value="ECO:0007669"/>
    <property type="project" value="TreeGrafter"/>
</dbReference>
<dbReference type="Proteomes" id="UP001154282">
    <property type="component" value="Unassembled WGS sequence"/>
</dbReference>
<dbReference type="PANTHER" id="PTHR37229">
    <property type="entry name" value="6,7-DIMETHYL-8-RIBITYLLUMAZINE SYNTHASE"/>
    <property type="match status" value="1"/>
</dbReference>
<dbReference type="AlphaFoldDB" id="A0AAV0JLJ2"/>
<accession>A0AAV0JLJ2</accession>
<evidence type="ECO:0000313" key="1">
    <source>
        <dbReference type="EMBL" id="CAI0409890.1"/>
    </source>
</evidence>
<reference evidence="1" key="1">
    <citation type="submission" date="2022-08" db="EMBL/GenBank/DDBJ databases">
        <authorList>
            <person name="Gutierrez-Valencia J."/>
        </authorList>
    </citation>
    <scope>NUCLEOTIDE SEQUENCE</scope>
</reference>